<evidence type="ECO:0000313" key="1">
    <source>
        <dbReference type="EMBL" id="CAD8116741.1"/>
    </source>
</evidence>
<name>A0A8S1QNI0_PARPR</name>
<protein>
    <submittedName>
        <fullName evidence="1">Uncharacterized protein</fullName>
    </submittedName>
</protein>
<proteinExistence type="predicted"/>
<accession>A0A8S1QNI0</accession>
<organism evidence="1 2">
    <name type="scientific">Paramecium primaurelia</name>
    <dbReference type="NCBI Taxonomy" id="5886"/>
    <lineage>
        <taxon>Eukaryota</taxon>
        <taxon>Sar</taxon>
        <taxon>Alveolata</taxon>
        <taxon>Ciliophora</taxon>
        <taxon>Intramacronucleata</taxon>
        <taxon>Oligohymenophorea</taxon>
        <taxon>Peniculida</taxon>
        <taxon>Parameciidae</taxon>
        <taxon>Paramecium</taxon>
    </lineage>
</organism>
<dbReference type="AlphaFoldDB" id="A0A8S1QNI0"/>
<evidence type="ECO:0000313" key="2">
    <source>
        <dbReference type="Proteomes" id="UP000688137"/>
    </source>
</evidence>
<dbReference type="Proteomes" id="UP000688137">
    <property type="component" value="Unassembled WGS sequence"/>
</dbReference>
<comment type="caution">
    <text evidence="1">The sequence shown here is derived from an EMBL/GenBank/DDBJ whole genome shotgun (WGS) entry which is preliminary data.</text>
</comment>
<dbReference type="EMBL" id="CAJJDM010000188">
    <property type="protein sequence ID" value="CAD8116741.1"/>
    <property type="molecule type" value="Genomic_DNA"/>
</dbReference>
<gene>
    <name evidence="1" type="ORF">PPRIM_AZ9-3.1.T1790010</name>
</gene>
<reference evidence="1" key="1">
    <citation type="submission" date="2021-01" db="EMBL/GenBank/DDBJ databases">
        <authorList>
            <consortium name="Genoscope - CEA"/>
            <person name="William W."/>
        </authorList>
    </citation>
    <scope>NUCLEOTIDE SEQUENCE</scope>
</reference>
<keyword evidence="2" id="KW-1185">Reference proteome</keyword>
<sequence length="269" mass="31940">MEKYLDAMRYKIFMITLDNERLTIDQAAKLAWKANGIQLGREKNQMLEGIIYKMDQRMVNGKSQAKISGTKLKYLKKGSMKIIKNVVFGILSKIINYQVRALIHKMAQKMSDGLIYMKIIMIIQYYLLNRGNQFILNGEQLEGQKINQWNILQKGRQIDGGYHNKIGKKGRNNQIIESGKQENGNRIEQWDFKFEGKKNWWWMILSRRKQEWNMERITQLLFQLFNTQLMAPVSTAQDEYYSLYTQQNMKDQLNTEYFYEIQTNQISKS</sequence>